<keyword evidence="2" id="KW-1185">Reference proteome</keyword>
<dbReference type="RefSeq" id="WP_186935532.1">
    <property type="nucleotide sequence ID" value="NZ_JACOPS010000003.1"/>
</dbReference>
<sequence>MIQHELDRLLKEAKGNKELKEKLIATKNAEDPVSEFCSLCQSLGYDIKIGELFACGQDMNDSKLRSVNGGGVNGIDGWDDTYEQFFLTLEWCK</sequence>
<name>A0ABR7HLQ6_9FIRM</name>
<reference evidence="1 2" key="1">
    <citation type="submission" date="2020-08" db="EMBL/GenBank/DDBJ databases">
        <title>Genome public.</title>
        <authorList>
            <person name="Liu C."/>
            <person name="Sun Q."/>
        </authorList>
    </citation>
    <scope>NUCLEOTIDE SEQUENCE [LARGE SCALE GENOMIC DNA]</scope>
    <source>
        <strain evidence="1 2">NSJ-71</strain>
    </source>
</reference>
<dbReference type="Proteomes" id="UP000636755">
    <property type="component" value="Unassembled WGS sequence"/>
</dbReference>
<evidence type="ECO:0000313" key="2">
    <source>
        <dbReference type="Proteomes" id="UP000636755"/>
    </source>
</evidence>
<evidence type="ECO:0000313" key="1">
    <source>
        <dbReference type="EMBL" id="MBC5728433.1"/>
    </source>
</evidence>
<protein>
    <recommendedName>
        <fullName evidence="3">Nif11 domain-containing protein</fullName>
    </recommendedName>
</protein>
<accession>A0ABR7HLQ6</accession>
<dbReference type="EMBL" id="JACOPS010000003">
    <property type="protein sequence ID" value="MBC5728433.1"/>
    <property type="molecule type" value="Genomic_DNA"/>
</dbReference>
<comment type="caution">
    <text evidence="1">The sequence shown here is derived from an EMBL/GenBank/DDBJ whole genome shotgun (WGS) entry which is preliminary data.</text>
</comment>
<gene>
    <name evidence="1" type="ORF">H8R91_07855</name>
</gene>
<organism evidence="1 2">
    <name type="scientific">Ruminococcus intestinalis</name>
    <dbReference type="NCBI Taxonomy" id="2763066"/>
    <lineage>
        <taxon>Bacteria</taxon>
        <taxon>Bacillati</taxon>
        <taxon>Bacillota</taxon>
        <taxon>Clostridia</taxon>
        <taxon>Eubacteriales</taxon>
        <taxon>Oscillospiraceae</taxon>
        <taxon>Ruminococcus</taxon>
    </lineage>
</organism>
<evidence type="ECO:0008006" key="3">
    <source>
        <dbReference type="Google" id="ProtNLM"/>
    </source>
</evidence>
<proteinExistence type="predicted"/>